<proteinExistence type="predicted"/>
<gene>
    <name evidence="3" type="ORF">SAMN05443637_122130</name>
</gene>
<organism evidence="3 4">
    <name type="scientific">Pseudonocardia thermophila</name>
    <dbReference type="NCBI Taxonomy" id="1848"/>
    <lineage>
        <taxon>Bacteria</taxon>
        <taxon>Bacillati</taxon>
        <taxon>Actinomycetota</taxon>
        <taxon>Actinomycetes</taxon>
        <taxon>Pseudonocardiales</taxon>
        <taxon>Pseudonocardiaceae</taxon>
        <taxon>Pseudonocardia</taxon>
    </lineage>
</organism>
<keyword evidence="1" id="KW-0723">Serine/threonine-protein kinase</keyword>
<accession>A0A1M6Z7D6</accession>
<keyword evidence="4" id="KW-1185">Reference proteome</keyword>
<feature type="domain" description="Histidine kinase/HSP90-like ATPase" evidence="2">
    <location>
        <begin position="22"/>
        <end position="126"/>
    </location>
</feature>
<dbReference type="STRING" id="1848.SAMN05443637_122130"/>
<dbReference type="SUPFAM" id="SSF55874">
    <property type="entry name" value="ATPase domain of HSP90 chaperone/DNA topoisomerase II/histidine kinase"/>
    <property type="match status" value="1"/>
</dbReference>
<dbReference type="InterPro" id="IPR050267">
    <property type="entry name" value="Anti-sigma-factor_SerPK"/>
</dbReference>
<name>A0A1M6Z7D6_PSETH</name>
<evidence type="ECO:0000259" key="2">
    <source>
        <dbReference type="Pfam" id="PF13581"/>
    </source>
</evidence>
<evidence type="ECO:0000256" key="1">
    <source>
        <dbReference type="ARBA" id="ARBA00022527"/>
    </source>
</evidence>
<dbReference type="CDD" id="cd16936">
    <property type="entry name" value="HATPase_RsbW-like"/>
    <property type="match status" value="1"/>
</dbReference>
<dbReference type="PANTHER" id="PTHR35526">
    <property type="entry name" value="ANTI-SIGMA-F FACTOR RSBW-RELATED"/>
    <property type="match status" value="1"/>
</dbReference>
<evidence type="ECO:0000313" key="3">
    <source>
        <dbReference type="EMBL" id="SHL26345.1"/>
    </source>
</evidence>
<dbReference type="Pfam" id="PF13581">
    <property type="entry name" value="HATPase_c_2"/>
    <property type="match status" value="1"/>
</dbReference>
<keyword evidence="3" id="KW-0808">Transferase</keyword>
<dbReference type="PANTHER" id="PTHR35526:SF3">
    <property type="entry name" value="ANTI-SIGMA-F FACTOR RSBW"/>
    <property type="match status" value="1"/>
</dbReference>
<sequence length="130" mass="13955">MGPGSEVPRFDPVHLEQDLGGPESLAGLRRWIRTHVVADADALADAQLVATELASNAIEHAPGPRVVRLRVSATRFTVEVEDAAPDAALTLGVSRLGGNRGRGLQVVNVLGRWGVHRRPTRKTVWATISL</sequence>
<dbReference type="GO" id="GO:0004674">
    <property type="term" value="F:protein serine/threonine kinase activity"/>
    <property type="evidence" value="ECO:0007669"/>
    <property type="project" value="UniProtKB-KW"/>
</dbReference>
<dbReference type="EMBL" id="FRAP01000022">
    <property type="protein sequence ID" value="SHL26345.1"/>
    <property type="molecule type" value="Genomic_DNA"/>
</dbReference>
<dbReference type="Proteomes" id="UP000184363">
    <property type="component" value="Unassembled WGS sequence"/>
</dbReference>
<dbReference type="Gene3D" id="3.30.565.10">
    <property type="entry name" value="Histidine kinase-like ATPase, C-terminal domain"/>
    <property type="match status" value="1"/>
</dbReference>
<dbReference type="AlphaFoldDB" id="A0A1M6Z7D6"/>
<protein>
    <submittedName>
        <fullName evidence="3">Histidine kinase-like ATPase domain-containing protein</fullName>
    </submittedName>
</protein>
<evidence type="ECO:0000313" key="4">
    <source>
        <dbReference type="Proteomes" id="UP000184363"/>
    </source>
</evidence>
<keyword evidence="3" id="KW-0418">Kinase</keyword>
<reference evidence="3 4" key="1">
    <citation type="submission" date="2016-11" db="EMBL/GenBank/DDBJ databases">
        <authorList>
            <person name="Jaros S."/>
            <person name="Januszkiewicz K."/>
            <person name="Wedrychowicz H."/>
        </authorList>
    </citation>
    <scope>NUCLEOTIDE SEQUENCE [LARGE SCALE GENOMIC DNA]</scope>
    <source>
        <strain evidence="3 4">DSM 43832</strain>
    </source>
</reference>
<dbReference type="InterPro" id="IPR003594">
    <property type="entry name" value="HATPase_dom"/>
</dbReference>
<dbReference type="InterPro" id="IPR036890">
    <property type="entry name" value="HATPase_C_sf"/>
</dbReference>